<evidence type="ECO:0000256" key="2">
    <source>
        <dbReference type="ARBA" id="ARBA00023015"/>
    </source>
</evidence>
<keyword evidence="3" id="KW-0238">DNA-binding</keyword>
<dbReference type="OrthoDB" id="39175at2759"/>
<evidence type="ECO:0000256" key="6">
    <source>
        <dbReference type="SAM" id="MobiDB-lite"/>
    </source>
</evidence>
<dbReference type="InterPro" id="IPR050987">
    <property type="entry name" value="AtrR-like"/>
</dbReference>
<feature type="domain" description="Xylanolytic transcriptional activator regulatory" evidence="7">
    <location>
        <begin position="447"/>
        <end position="528"/>
    </location>
</feature>
<evidence type="ECO:0000259" key="7">
    <source>
        <dbReference type="SMART" id="SM00906"/>
    </source>
</evidence>
<dbReference type="AlphaFoldDB" id="A0A167SRA9"/>
<dbReference type="GO" id="GO:0003677">
    <property type="term" value="F:DNA binding"/>
    <property type="evidence" value="ECO:0007669"/>
    <property type="project" value="UniProtKB-KW"/>
</dbReference>
<feature type="compositionally biased region" description="Low complexity" evidence="6">
    <location>
        <begin position="122"/>
        <end position="131"/>
    </location>
</feature>
<proteinExistence type="predicted"/>
<dbReference type="Proteomes" id="UP000076874">
    <property type="component" value="Unassembled WGS sequence"/>
</dbReference>
<feature type="region of interest" description="Disordered" evidence="6">
    <location>
        <begin position="95"/>
        <end position="145"/>
    </location>
</feature>
<organism evidence="8 9">
    <name type="scientific">Niveomyces insectorum RCEF 264</name>
    <dbReference type="NCBI Taxonomy" id="1081102"/>
    <lineage>
        <taxon>Eukaryota</taxon>
        <taxon>Fungi</taxon>
        <taxon>Dikarya</taxon>
        <taxon>Ascomycota</taxon>
        <taxon>Pezizomycotina</taxon>
        <taxon>Sordariomycetes</taxon>
        <taxon>Hypocreomycetidae</taxon>
        <taxon>Hypocreales</taxon>
        <taxon>Cordycipitaceae</taxon>
        <taxon>Niveomyces</taxon>
    </lineage>
</organism>
<dbReference type="SMART" id="SM00906">
    <property type="entry name" value="Fungal_trans"/>
    <property type="match status" value="1"/>
</dbReference>
<feature type="region of interest" description="Disordered" evidence="6">
    <location>
        <begin position="588"/>
        <end position="625"/>
    </location>
</feature>
<protein>
    <submittedName>
        <fullName evidence="8">Fungal specific transcription factor domain containing protein</fullName>
    </submittedName>
</protein>
<dbReference type="PANTHER" id="PTHR46910:SF37">
    <property type="entry name" value="ZN(II)2CYS6 TRANSCRIPTION FACTOR (EUROFUNG)"/>
    <property type="match status" value="1"/>
</dbReference>
<feature type="compositionally biased region" description="Low complexity" evidence="6">
    <location>
        <begin position="805"/>
        <end position="820"/>
    </location>
</feature>
<feature type="compositionally biased region" description="Low complexity" evidence="6">
    <location>
        <begin position="918"/>
        <end position="931"/>
    </location>
</feature>
<keyword evidence="9" id="KW-1185">Reference proteome</keyword>
<comment type="caution">
    <text evidence="8">The sequence shown here is derived from an EMBL/GenBank/DDBJ whole genome shotgun (WGS) entry which is preliminary data.</text>
</comment>
<comment type="subcellular location">
    <subcellularLocation>
        <location evidence="1">Nucleus</location>
    </subcellularLocation>
</comment>
<feature type="compositionally biased region" description="Low complexity" evidence="6">
    <location>
        <begin position="96"/>
        <end position="113"/>
    </location>
</feature>
<keyword evidence="2" id="KW-0805">Transcription regulation</keyword>
<dbReference type="CDD" id="cd12148">
    <property type="entry name" value="fungal_TF_MHR"/>
    <property type="match status" value="1"/>
</dbReference>
<reference evidence="8 9" key="1">
    <citation type="journal article" date="2016" name="Genome Biol. Evol.">
        <title>Divergent and convergent evolution of fungal pathogenicity.</title>
        <authorList>
            <person name="Shang Y."/>
            <person name="Xiao G."/>
            <person name="Zheng P."/>
            <person name="Cen K."/>
            <person name="Zhan S."/>
            <person name="Wang C."/>
        </authorList>
    </citation>
    <scope>NUCLEOTIDE SEQUENCE [LARGE SCALE GENOMIC DNA]</scope>
    <source>
        <strain evidence="8 9">RCEF 264</strain>
    </source>
</reference>
<dbReference type="STRING" id="1081102.A0A167SRA9"/>
<evidence type="ECO:0000256" key="1">
    <source>
        <dbReference type="ARBA" id="ARBA00004123"/>
    </source>
</evidence>
<feature type="region of interest" description="Disordered" evidence="6">
    <location>
        <begin position="918"/>
        <end position="939"/>
    </location>
</feature>
<keyword evidence="5" id="KW-0539">Nucleus</keyword>
<dbReference type="GO" id="GO:0006351">
    <property type="term" value="P:DNA-templated transcription"/>
    <property type="evidence" value="ECO:0007669"/>
    <property type="project" value="InterPro"/>
</dbReference>
<dbReference type="GO" id="GO:0005634">
    <property type="term" value="C:nucleus"/>
    <property type="evidence" value="ECO:0007669"/>
    <property type="project" value="UniProtKB-SubCell"/>
</dbReference>
<name>A0A167SRA9_9HYPO</name>
<dbReference type="PANTHER" id="PTHR46910">
    <property type="entry name" value="TRANSCRIPTION FACTOR PDR1"/>
    <property type="match status" value="1"/>
</dbReference>
<dbReference type="GO" id="GO:0003700">
    <property type="term" value="F:DNA-binding transcription factor activity"/>
    <property type="evidence" value="ECO:0007669"/>
    <property type="project" value="InterPro"/>
</dbReference>
<evidence type="ECO:0000256" key="5">
    <source>
        <dbReference type="ARBA" id="ARBA00023242"/>
    </source>
</evidence>
<evidence type="ECO:0000256" key="4">
    <source>
        <dbReference type="ARBA" id="ARBA00023163"/>
    </source>
</evidence>
<accession>A0A167SRA9</accession>
<keyword evidence="4" id="KW-0804">Transcription</keyword>
<sequence>MDWAPSGSAGPSAAAIETSGVAAAAAAASGRPAAATPVFRSGSHKSCDICKTRKVKCKLSRALRQLSAPKGTMPFWQQEVTKHLRYYQTRTGTVQATASSSLSPAAVAATAGTQVDARERTTSSSPSSSPRAVNGVNDENDEPSASASVNLLPQLYVDHLLDQAQAHAHGRGQARGGEDAPFEKGNGIFGGGYSLTFFSESRLLSLSTRLRNNKVNELVRRINSIINGRLRRSTEASAGHVGVATTASVAGGAAAAMAAGATTGPDMVPLTGAASSAADPNPVLPVDPQFAATCIQCYFERAHPLYPFLDRAAFEARARPILTGGHSIAHPPRLARSLARSKAWASLYYAVLAIGCLHTEGGTLGGELVLNNGGGGDDGSSTVAGGDGGNGGAANSFEPGKGSAWRLFSRALANLAELLILPDSLLTLQALTAMAVYGLGVACLSIERVILAEAARRAQSLAASSGSSGGSSTSSSSSSSSPCSSATFRRTFWVLYSIEKVMSFHFGRSSAFVDSDIACPFPASIDDDDLGYFLLCVRYARLLSRTYAALFSVGVAGPTTADRLAAVDELWAELEAWRRSIPDVRGLRPVGDGGAGGNGENVPSGVSEETAGPRERSRHAAPHPNERPIALGLGYLYHSLVLILARAKLHHVGVMATKTTAATTTATNTSAAAAAAAAAAEDAIVAAARAILARTPDVDVAPYTPLWVLAVVPLTALLVLFDIIVHDPTRPDTGRHLALLDMGAGYFSRIEYASGSTLPGSLIAEFAHIARDYVRDYHTGAAAAGAAAGRNGGVGGSSPAPYRVPQEQQQQRPLQALQQQPLPPPPPSPSSSLPTPLLPPAQPVSSPVLPVAAETTSPPLPLELNTATSLPAVGWAPPVPPTTGNGLTGGLVPLPRFGDNLGYGYGYSYGEYGGYNDNNSNTNNDNTNNNNGLHSGSGQANGHGFVSDLSGTDVMGLFTGGYYFLPELDVMLYNGI</sequence>
<dbReference type="EMBL" id="AZHD01000010">
    <property type="protein sequence ID" value="OAA59859.1"/>
    <property type="molecule type" value="Genomic_DNA"/>
</dbReference>
<evidence type="ECO:0000256" key="3">
    <source>
        <dbReference type="ARBA" id="ARBA00023125"/>
    </source>
</evidence>
<dbReference type="InterPro" id="IPR007219">
    <property type="entry name" value="XnlR_reg_dom"/>
</dbReference>
<feature type="region of interest" description="Disordered" evidence="6">
    <location>
        <begin position="786"/>
        <end position="847"/>
    </location>
</feature>
<evidence type="ECO:0000313" key="9">
    <source>
        <dbReference type="Proteomes" id="UP000076874"/>
    </source>
</evidence>
<dbReference type="GO" id="GO:0008270">
    <property type="term" value="F:zinc ion binding"/>
    <property type="evidence" value="ECO:0007669"/>
    <property type="project" value="InterPro"/>
</dbReference>
<feature type="region of interest" description="Disordered" evidence="6">
    <location>
        <begin position="463"/>
        <end position="485"/>
    </location>
</feature>
<evidence type="ECO:0000313" key="8">
    <source>
        <dbReference type="EMBL" id="OAA59859.1"/>
    </source>
</evidence>
<dbReference type="Pfam" id="PF04082">
    <property type="entry name" value="Fungal_trans"/>
    <property type="match status" value="1"/>
</dbReference>
<gene>
    <name evidence="8" type="ORF">SPI_06057</name>
</gene>